<dbReference type="InterPro" id="IPR057678">
    <property type="entry name" value="DUF7918"/>
</dbReference>
<feature type="compositionally biased region" description="Acidic residues" evidence="1">
    <location>
        <begin position="25"/>
        <end position="36"/>
    </location>
</feature>
<reference evidence="3 4" key="1">
    <citation type="journal article" date="2020" name="Genome Biol. Evol.">
        <title>A new high-quality draft genome assembly of the Chinese cordyceps Ophiocordyceps sinensis.</title>
        <authorList>
            <person name="Shu R."/>
            <person name="Zhang J."/>
            <person name="Meng Q."/>
            <person name="Zhang H."/>
            <person name="Zhou G."/>
            <person name="Li M."/>
            <person name="Wu P."/>
            <person name="Zhao Y."/>
            <person name="Chen C."/>
            <person name="Qin Q."/>
        </authorList>
    </citation>
    <scope>NUCLEOTIDE SEQUENCE [LARGE SCALE GENOMIC DNA]</scope>
    <source>
        <strain evidence="3 4">IOZ07</strain>
    </source>
</reference>
<accession>A0A8H4PV77</accession>
<feature type="domain" description="DUF7918" evidence="2">
    <location>
        <begin position="9"/>
        <end position="242"/>
    </location>
</feature>
<evidence type="ECO:0000313" key="3">
    <source>
        <dbReference type="EMBL" id="KAF4511032.1"/>
    </source>
</evidence>
<feature type="region of interest" description="Disordered" evidence="1">
    <location>
        <begin position="20"/>
        <end position="44"/>
    </location>
</feature>
<dbReference type="PANTHER" id="PTHR36223:SF1">
    <property type="entry name" value="TRANSCRIPTION ELONGATION FACTOR EAF N-TERMINAL DOMAIN-CONTAINING PROTEIN"/>
    <property type="match status" value="1"/>
</dbReference>
<dbReference type="PANTHER" id="PTHR36223">
    <property type="entry name" value="BETA-LACTAMASE-TYPE TRANSPEPTIDASE FOLD DOMAIN CONTAINING PROTEIN"/>
    <property type="match status" value="1"/>
</dbReference>
<dbReference type="Proteomes" id="UP000557566">
    <property type="component" value="Unassembled WGS sequence"/>
</dbReference>
<dbReference type="Pfam" id="PF25534">
    <property type="entry name" value="DUF7918"/>
    <property type="match status" value="1"/>
</dbReference>
<evidence type="ECO:0000313" key="4">
    <source>
        <dbReference type="Proteomes" id="UP000557566"/>
    </source>
</evidence>
<gene>
    <name evidence="3" type="ORF">G6O67_002869</name>
</gene>
<comment type="caution">
    <text evidence="3">The sequence shown here is derived from an EMBL/GenBank/DDBJ whole genome shotgun (WGS) entry which is preliminary data.</text>
</comment>
<evidence type="ECO:0000256" key="1">
    <source>
        <dbReference type="SAM" id="MobiDB-lite"/>
    </source>
</evidence>
<evidence type="ECO:0000259" key="2">
    <source>
        <dbReference type="Pfam" id="PF25534"/>
    </source>
</evidence>
<dbReference type="OrthoDB" id="3364132at2759"/>
<proteinExistence type="predicted"/>
<protein>
    <recommendedName>
        <fullName evidence="2">DUF7918 domain-containing protein</fullName>
    </recommendedName>
</protein>
<name>A0A8H4PV77_9HYPO</name>
<sequence length="315" mass="34803">MAVLQMWPGLIVRVKVAGQPATEYDPPEDDENDPEDSTGQPASTKCYIESTSGLRYSVEAEITSEFKLSAPYQVVVLSVTIDGKFADGRYRFVVGENVVRPVTIEVDRIVEPAPAHVPGLGAQRFFTFAPVSAIEDANKSRVMRDAQTANSLGTILAKVFIGYGEVPVKRTKRAKAHDTDAFQLAEKAMKGRELTHGTKFSDGSMGPVPKVNDLTFQRVIGQFSFMYRSRSALQKEMVLPPSPTPTDGGDRLENMGEEELRKLARDLLRTKKPNALPASLSSIKRDPDEDDEIIQARKLKRVKTCEDEVIDLTSD</sequence>
<keyword evidence="4" id="KW-1185">Reference proteome</keyword>
<dbReference type="AlphaFoldDB" id="A0A8H4PV77"/>
<dbReference type="EMBL" id="JAAVMX010000003">
    <property type="protein sequence ID" value="KAF4511032.1"/>
    <property type="molecule type" value="Genomic_DNA"/>
</dbReference>
<organism evidence="3 4">
    <name type="scientific">Ophiocordyceps sinensis</name>
    <dbReference type="NCBI Taxonomy" id="72228"/>
    <lineage>
        <taxon>Eukaryota</taxon>
        <taxon>Fungi</taxon>
        <taxon>Dikarya</taxon>
        <taxon>Ascomycota</taxon>
        <taxon>Pezizomycotina</taxon>
        <taxon>Sordariomycetes</taxon>
        <taxon>Hypocreomycetidae</taxon>
        <taxon>Hypocreales</taxon>
        <taxon>Ophiocordycipitaceae</taxon>
        <taxon>Ophiocordyceps</taxon>
    </lineage>
</organism>